<gene>
    <name evidence="5" type="ORF">J2S04_000381</name>
</gene>
<dbReference type="RefSeq" id="WP_306952941.1">
    <property type="nucleotide sequence ID" value="NZ_JAURUO010000002.1"/>
</dbReference>
<name>A0ABT9LT54_9BACL</name>
<proteinExistence type="predicted"/>
<dbReference type="InterPro" id="IPR010016">
    <property type="entry name" value="PxpB"/>
</dbReference>
<dbReference type="Gene3D" id="2.40.100.10">
    <property type="entry name" value="Cyclophilin-like"/>
    <property type="match status" value="1"/>
</dbReference>
<keyword evidence="2" id="KW-0378">Hydrolase</keyword>
<dbReference type="SUPFAM" id="SSF160467">
    <property type="entry name" value="PH0987 N-terminal domain-like"/>
    <property type="match status" value="1"/>
</dbReference>
<evidence type="ECO:0000256" key="1">
    <source>
        <dbReference type="ARBA" id="ARBA00022741"/>
    </source>
</evidence>
<dbReference type="NCBIfam" id="TIGR00370">
    <property type="entry name" value="5-oxoprolinase subunit PxpB"/>
    <property type="match status" value="1"/>
</dbReference>
<evidence type="ECO:0000313" key="5">
    <source>
        <dbReference type="EMBL" id="MDP9727454.1"/>
    </source>
</evidence>
<dbReference type="EMBL" id="JAURUO010000002">
    <property type="protein sequence ID" value="MDP9727454.1"/>
    <property type="molecule type" value="Genomic_DNA"/>
</dbReference>
<keyword evidence="1" id="KW-0547">Nucleotide-binding</keyword>
<evidence type="ECO:0000313" key="6">
    <source>
        <dbReference type="Proteomes" id="UP001229209"/>
    </source>
</evidence>
<dbReference type="PANTHER" id="PTHR34698">
    <property type="entry name" value="5-OXOPROLINASE SUBUNIT B"/>
    <property type="match status" value="1"/>
</dbReference>
<keyword evidence="3" id="KW-0067">ATP-binding</keyword>
<evidence type="ECO:0000256" key="2">
    <source>
        <dbReference type="ARBA" id="ARBA00022801"/>
    </source>
</evidence>
<evidence type="ECO:0000259" key="4">
    <source>
        <dbReference type="SMART" id="SM00796"/>
    </source>
</evidence>
<sequence>MEVKIEAYGDSALLVKFSGDFLHSQNRVRFFRRCIERSLPTGFLECVPGMTDLTFYYQPLQYSFFSARKELLRWLAETPVITEEDVRFFEIPICYHSSLAPDLDFVATSHHLSTDQVIALHSSSVYEVQMIGFAPGFPYLSGLPGQLATPRRATPRLRISPGSVGIAGTMTGIYTYETPGGWQIIGRTPWVLFDTQRNPPSLLQLGDRVQWRPISLDEFMSYMEMMK</sequence>
<protein>
    <submittedName>
        <fullName evidence="5">Inhibitor of KinA</fullName>
    </submittedName>
</protein>
<dbReference type="Gene3D" id="3.30.1360.40">
    <property type="match status" value="1"/>
</dbReference>
<dbReference type="InterPro" id="IPR029000">
    <property type="entry name" value="Cyclophilin-like_dom_sf"/>
</dbReference>
<dbReference type="PANTHER" id="PTHR34698:SF2">
    <property type="entry name" value="5-OXOPROLINASE SUBUNIT B"/>
    <property type="match status" value="1"/>
</dbReference>
<dbReference type="Pfam" id="PF02682">
    <property type="entry name" value="CT_C_D"/>
    <property type="match status" value="1"/>
</dbReference>
<organism evidence="5 6">
    <name type="scientific">Alicyclobacillus tolerans</name>
    <dbReference type="NCBI Taxonomy" id="90970"/>
    <lineage>
        <taxon>Bacteria</taxon>
        <taxon>Bacillati</taxon>
        <taxon>Bacillota</taxon>
        <taxon>Bacilli</taxon>
        <taxon>Bacillales</taxon>
        <taxon>Alicyclobacillaceae</taxon>
        <taxon>Alicyclobacillus</taxon>
    </lineage>
</organism>
<comment type="caution">
    <text evidence="5">The sequence shown here is derived from an EMBL/GenBank/DDBJ whole genome shotgun (WGS) entry which is preliminary data.</text>
</comment>
<feature type="domain" description="Carboxyltransferase" evidence="4">
    <location>
        <begin position="3"/>
        <end position="203"/>
    </location>
</feature>
<evidence type="ECO:0000256" key="3">
    <source>
        <dbReference type="ARBA" id="ARBA00022840"/>
    </source>
</evidence>
<dbReference type="Proteomes" id="UP001229209">
    <property type="component" value="Unassembled WGS sequence"/>
</dbReference>
<keyword evidence="6" id="KW-1185">Reference proteome</keyword>
<dbReference type="SUPFAM" id="SSF50891">
    <property type="entry name" value="Cyclophilin-like"/>
    <property type="match status" value="1"/>
</dbReference>
<reference evidence="5 6" key="1">
    <citation type="submission" date="2023-07" db="EMBL/GenBank/DDBJ databases">
        <title>Genomic Encyclopedia of Type Strains, Phase IV (KMG-IV): sequencing the most valuable type-strain genomes for metagenomic binning, comparative biology and taxonomic classification.</title>
        <authorList>
            <person name="Goeker M."/>
        </authorList>
    </citation>
    <scope>NUCLEOTIDE SEQUENCE [LARGE SCALE GENOMIC DNA]</scope>
    <source>
        <strain evidence="5 6">DSM 25924</strain>
    </source>
</reference>
<dbReference type="SMART" id="SM00796">
    <property type="entry name" value="AHS1"/>
    <property type="match status" value="1"/>
</dbReference>
<accession>A0ABT9LT54</accession>
<dbReference type="InterPro" id="IPR003833">
    <property type="entry name" value="CT_C_D"/>
</dbReference>